<feature type="transmembrane region" description="Helical" evidence="1">
    <location>
        <begin position="38"/>
        <end position="57"/>
    </location>
</feature>
<dbReference type="EMBL" id="OY726395">
    <property type="protein sequence ID" value="CAJ1587001.1"/>
    <property type="molecule type" value="Genomic_DNA"/>
</dbReference>
<evidence type="ECO:0000313" key="2">
    <source>
        <dbReference type="EMBL" id="CAJ1587001.1"/>
    </source>
</evidence>
<dbReference type="Gene3D" id="3.40.50.410">
    <property type="entry name" value="von Willebrand factor, type A domain"/>
    <property type="match status" value="1"/>
</dbReference>
<dbReference type="RefSeq" id="WP_316512838.1">
    <property type="nucleotide sequence ID" value="NZ_OY726395.1"/>
</dbReference>
<gene>
    <name evidence="2" type="ORF">MU0050_004561</name>
</gene>
<keyword evidence="3" id="KW-1185">Reference proteome</keyword>
<keyword evidence="1" id="KW-0812">Transmembrane</keyword>
<dbReference type="InterPro" id="IPR036465">
    <property type="entry name" value="vWFA_dom_sf"/>
</dbReference>
<reference evidence="2 3" key="1">
    <citation type="submission" date="2023-08" db="EMBL/GenBank/DDBJ databases">
        <authorList>
            <person name="Folkvardsen B D."/>
            <person name="Norman A."/>
        </authorList>
    </citation>
    <scope>NUCLEOTIDE SEQUENCE [LARGE SCALE GENOMIC DNA]</scope>
    <source>
        <strain evidence="2 3">Mu0050</strain>
    </source>
</reference>
<dbReference type="SUPFAM" id="SSF53300">
    <property type="entry name" value="vWA-like"/>
    <property type="match status" value="1"/>
</dbReference>
<keyword evidence="1" id="KW-0472">Membrane</keyword>
<feature type="transmembrane region" description="Helical" evidence="1">
    <location>
        <begin position="6"/>
        <end position="26"/>
    </location>
</feature>
<keyword evidence="1" id="KW-1133">Transmembrane helix</keyword>
<sequence length="319" mass="33577">MTVHPVLPLAVMALLTVAFIGARIAVLPRKGHRRSRTVVWRWCGVTAAGLLLVLAALRPTIGEEPAAARAAGADAPNVFVLLDRSPGMGGEDRGEPPMAQARRDLDALLDRYPTARFAVIEFSSEPDLRWPLSADTWSLRPVLDAVRPQPATPENVARANSGAAGTVLRYQLIGAAQQYPQAANLVFYLGSGAPDAEVPQREFVLPEQAVDGGAALGYGAAAGSDGRAPATLRGVAGQLGVPYLPRPAGTPLDADAIRDDTGPAAPPAASIADRTELYWLPAAAATLLLLTELFLVLRGLRRELGSPGPLSTDDELETR</sequence>
<name>A0ABN9P4M2_9MYCO</name>
<proteinExistence type="predicted"/>
<dbReference type="Proteomes" id="UP001190466">
    <property type="component" value="Chromosome"/>
</dbReference>
<organism evidence="2 3">
    <name type="scientific">[Mycobacterium] wendilense</name>
    <dbReference type="NCBI Taxonomy" id="3064284"/>
    <lineage>
        <taxon>Bacteria</taxon>
        <taxon>Bacillati</taxon>
        <taxon>Actinomycetota</taxon>
        <taxon>Actinomycetes</taxon>
        <taxon>Mycobacteriales</taxon>
        <taxon>Mycobacteriaceae</taxon>
        <taxon>Mycolicibacter</taxon>
    </lineage>
</organism>
<evidence type="ECO:0000256" key="1">
    <source>
        <dbReference type="SAM" id="Phobius"/>
    </source>
</evidence>
<evidence type="ECO:0000313" key="3">
    <source>
        <dbReference type="Proteomes" id="UP001190466"/>
    </source>
</evidence>
<accession>A0ABN9P4M2</accession>
<protein>
    <submittedName>
        <fullName evidence="2">VWA domain-containing protein</fullName>
    </submittedName>
</protein>